<evidence type="ECO:0000256" key="1">
    <source>
        <dbReference type="SAM" id="MobiDB-lite"/>
    </source>
</evidence>
<gene>
    <name evidence="2" type="ORF">FNF28_00946</name>
</gene>
<feature type="region of interest" description="Disordered" evidence="1">
    <location>
        <begin position="188"/>
        <end position="234"/>
    </location>
</feature>
<sequence length="234" mass="25403">MLAGASAVARAMARTGPLARLIPRARDAAVVVCARAMSSKARTFRSGEKRRARARVTRNHSTICEGLPEVIEVLQRNERIKTIVPGRIFMAKSSREHFSLRVAAQTGQGWRLTARRGQTVQEVFVVTDMDEEQIQHAADDAVRLGVDGKRLARIKLRELLTLETEADRASLLGDEAQQQALMRRAKDIRNGAWSPSGGRVNRGRAGPGASKVEAGASPDQAATPRALSSSSSDE</sequence>
<protein>
    <submittedName>
        <fullName evidence="2">Uncharacterized protein</fullName>
    </submittedName>
</protein>
<dbReference type="AlphaFoldDB" id="A0A5A8E520"/>
<name>A0A5A8E520_CAFRO</name>
<accession>A0A5A8E520</accession>
<reference evidence="2 3" key="1">
    <citation type="submission" date="2019-07" db="EMBL/GenBank/DDBJ databases">
        <title>Genomes of Cafeteria roenbergensis.</title>
        <authorList>
            <person name="Fischer M.G."/>
            <person name="Hackl T."/>
            <person name="Roman M."/>
        </authorList>
    </citation>
    <scope>NUCLEOTIDE SEQUENCE [LARGE SCALE GENOMIC DNA]</scope>
    <source>
        <strain evidence="2 3">RCC970-E3</strain>
    </source>
</reference>
<dbReference type="InterPro" id="IPR018664">
    <property type="entry name" value="DUF2103_metal-binding"/>
</dbReference>
<dbReference type="EMBL" id="VLTL01000008">
    <property type="protein sequence ID" value="KAA0171180.1"/>
    <property type="molecule type" value="Genomic_DNA"/>
</dbReference>
<comment type="caution">
    <text evidence="2">The sequence shown here is derived from an EMBL/GenBank/DDBJ whole genome shotgun (WGS) entry which is preliminary data.</text>
</comment>
<evidence type="ECO:0000313" key="2">
    <source>
        <dbReference type="EMBL" id="KAA0171180.1"/>
    </source>
</evidence>
<organism evidence="2 3">
    <name type="scientific">Cafeteria roenbergensis</name>
    <name type="common">Marine flagellate</name>
    <dbReference type="NCBI Taxonomy" id="33653"/>
    <lineage>
        <taxon>Eukaryota</taxon>
        <taxon>Sar</taxon>
        <taxon>Stramenopiles</taxon>
        <taxon>Bigyra</taxon>
        <taxon>Opalozoa</taxon>
        <taxon>Bicosoecida</taxon>
        <taxon>Cafeteriaceae</taxon>
        <taxon>Cafeteria</taxon>
    </lineage>
</organism>
<proteinExistence type="predicted"/>
<dbReference type="Proteomes" id="UP000324907">
    <property type="component" value="Unassembled WGS sequence"/>
</dbReference>
<evidence type="ECO:0000313" key="3">
    <source>
        <dbReference type="Proteomes" id="UP000324907"/>
    </source>
</evidence>
<dbReference type="Pfam" id="PF09876">
    <property type="entry name" value="DUF2103"/>
    <property type="match status" value="1"/>
</dbReference>